<keyword evidence="2" id="KW-1133">Transmembrane helix</keyword>
<feature type="domain" description="Replication factor A C-terminal" evidence="4">
    <location>
        <begin position="348"/>
        <end position="468"/>
    </location>
</feature>
<dbReference type="PANTHER" id="PTHR47165">
    <property type="entry name" value="OS03G0429900 PROTEIN"/>
    <property type="match status" value="1"/>
</dbReference>
<dbReference type="Gene3D" id="2.40.50.140">
    <property type="entry name" value="Nucleic acid-binding proteins"/>
    <property type="match status" value="3"/>
</dbReference>
<dbReference type="InParanoid" id="A0A068U942"/>
<keyword evidence="2" id="KW-0812">Transmembrane</keyword>
<feature type="region of interest" description="Disordered" evidence="1">
    <location>
        <begin position="549"/>
        <end position="579"/>
    </location>
</feature>
<evidence type="ECO:0000313" key="6">
    <source>
        <dbReference type="Proteomes" id="UP000295252"/>
    </source>
</evidence>
<organism evidence="5 6">
    <name type="scientific">Coffea canephora</name>
    <name type="common">Robusta coffee</name>
    <dbReference type="NCBI Taxonomy" id="49390"/>
    <lineage>
        <taxon>Eukaryota</taxon>
        <taxon>Viridiplantae</taxon>
        <taxon>Streptophyta</taxon>
        <taxon>Embryophyta</taxon>
        <taxon>Tracheophyta</taxon>
        <taxon>Spermatophyta</taxon>
        <taxon>Magnoliopsida</taxon>
        <taxon>eudicotyledons</taxon>
        <taxon>Gunneridae</taxon>
        <taxon>Pentapetalae</taxon>
        <taxon>asterids</taxon>
        <taxon>lamiids</taxon>
        <taxon>Gentianales</taxon>
        <taxon>Rubiaceae</taxon>
        <taxon>Ixoroideae</taxon>
        <taxon>Gardenieae complex</taxon>
        <taxon>Bertiereae - Coffeeae clade</taxon>
        <taxon>Coffeeae</taxon>
        <taxon>Coffea</taxon>
    </lineage>
</organism>
<name>A0A068U942_COFCA</name>
<dbReference type="OMA" id="INDDANH"/>
<feature type="transmembrane region" description="Helical" evidence="2">
    <location>
        <begin position="22"/>
        <end position="43"/>
    </location>
</feature>
<evidence type="ECO:0000256" key="1">
    <source>
        <dbReference type="SAM" id="MobiDB-lite"/>
    </source>
</evidence>
<dbReference type="EMBL" id="HG739097">
    <property type="protein sequence ID" value="CDP04679.1"/>
    <property type="molecule type" value="Genomic_DNA"/>
</dbReference>
<dbReference type="Gramene" id="CDP04679">
    <property type="protein sequence ID" value="CDP04679"/>
    <property type="gene ID" value="GSCOC_T00018731001"/>
</dbReference>
<dbReference type="InterPro" id="IPR012340">
    <property type="entry name" value="NA-bd_OB-fold"/>
</dbReference>
<dbReference type="Pfam" id="PF02721">
    <property type="entry name" value="DUF223"/>
    <property type="match status" value="1"/>
</dbReference>
<keyword evidence="6" id="KW-1185">Reference proteome</keyword>
<dbReference type="Proteomes" id="UP000295252">
    <property type="component" value="Chromosome IX"/>
</dbReference>
<dbReference type="PhylomeDB" id="A0A068U942"/>
<dbReference type="InterPro" id="IPR013955">
    <property type="entry name" value="Rep_factor-A_C"/>
</dbReference>
<dbReference type="STRING" id="49390.A0A068U942"/>
<evidence type="ECO:0000313" key="5">
    <source>
        <dbReference type="EMBL" id="CDP04679.1"/>
    </source>
</evidence>
<evidence type="ECO:0000259" key="4">
    <source>
        <dbReference type="Pfam" id="PF08646"/>
    </source>
</evidence>
<dbReference type="SUPFAM" id="SSF50249">
    <property type="entry name" value="Nucleic acid-binding proteins"/>
    <property type="match status" value="3"/>
</dbReference>
<dbReference type="InterPro" id="IPR003871">
    <property type="entry name" value="RFA1B/D_OB_1st"/>
</dbReference>
<protein>
    <submittedName>
        <fullName evidence="5">Uncharacterized protein</fullName>
    </submittedName>
</protein>
<sequence length="579" mass="64973">MFQFIGSFCCGSFEESFNLKHYHLLFFFTPFCAKLFAFPYLIYRCCYQITMARRCLSVHEVHDKIRRWTVLVQVVEKSHVLTSNGSPPIRFQRLVLTDSEGTMVSIVIYGNDIHYFANLLQPFKRYYITGGTVKKQDAKYKVSDYQFSWVLHNKTLVEEYVEPNPPMLPCTFELTKFEDLFRFADTENVQNLQAVVVTAFATKEQNNGCTTRDFIVVNEEKKPMLLTLWNEFEQNQGTQLANSIGNANVIIGMKLKITTFNYLSLTTKPGSGLLINPSTSEANALKEWYNANKEEIAELIQQIAYKDSSKLLPPPIANDIISVANALNTLKDVKTAWITGKISLSPGQQKFWFEACENCQKTINVDVGWVMRCPSCKEDSRVVARTRVGIAVDDGTGSINTVIFGLDAEKLIPFTALQFWEAHTEELNFSAELASALRKHAIVCFIRYYESDYQGRKEAKYNIVKAYTTEESAHIPMAITTAETNEKISDLQATVLQPTKKTEFFSPSTKKMLDAIAESSTTTNEVPPTVTTAKRALVFGTVPPGIGLNSAEANTPTSLSTNAPGSPLKSSVTMNSELP</sequence>
<dbReference type="AlphaFoldDB" id="A0A068U942"/>
<feature type="compositionally biased region" description="Polar residues" evidence="1">
    <location>
        <begin position="551"/>
        <end position="579"/>
    </location>
</feature>
<feature type="domain" description="Replication protein A 70 kDa DNA-binding subunit B/D first OB fold" evidence="3">
    <location>
        <begin position="58"/>
        <end position="158"/>
    </location>
</feature>
<dbReference type="PANTHER" id="PTHR47165:SF4">
    <property type="entry name" value="OS03G0429900 PROTEIN"/>
    <property type="match status" value="1"/>
</dbReference>
<dbReference type="Pfam" id="PF08646">
    <property type="entry name" value="Rep_fac-A_C"/>
    <property type="match status" value="1"/>
</dbReference>
<gene>
    <name evidence="5" type="ORF">GSCOC_T00018731001</name>
</gene>
<keyword evidence="2" id="KW-0472">Membrane</keyword>
<dbReference type="OrthoDB" id="1740937at2759"/>
<evidence type="ECO:0000256" key="2">
    <source>
        <dbReference type="SAM" id="Phobius"/>
    </source>
</evidence>
<proteinExistence type="predicted"/>
<reference evidence="6" key="1">
    <citation type="journal article" date="2014" name="Science">
        <title>The coffee genome provides insight into the convergent evolution of caffeine biosynthesis.</title>
        <authorList>
            <person name="Denoeud F."/>
            <person name="Carretero-Paulet L."/>
            <person name="Dereeper A."/>
            <person name="Droc G."/>
            <person name="Guyot R."/>
            <person name="Pietrella M."/>
            <person name="Zheng C."/>
            <person name="Alberti A."/>
            <person name="Anthony F."/>
            <person name="Aprea G."/>
            <person name="Aury J.M."/>
            <person name="Bento P."/>
            <person name="Bernard M."/>
            <person name="Bocs S."/>
            <person name="Campa C."/>
            <person name="Cenci A."/>
            <person name="Combes M.C."/>
            <person name="Crouzillat D."/>
            <person name="Da Silva C."/>
            <person name="Daddiego L."/>
            <person name="De Bellis F."/>
            <person name="Dussert S."/>
            <person name="Garsmeur O."/>
            <person name="Gayraud T."/>
            <person name="Guignon V."/>
            <person name="Jahn K."/>
            <person name="Jamilloux V."/>
            <person name="Joet T."/>
            <person name="Labadie K."/>
            <person name="Lan T."/>
            <person name="Leclercq J."/>
            <person name="Lepelley M."/>
            <person name="Leroy T."/>
            <person name="Li L.T."/>
            <person name="Librado P."/>
            <person name="Lopez L."/>
            <person name="Munoz A."/>
            <person name="Noel B."/>
            <person name="Pallavicini A."/>
            <person name="Perrotta G."/>
            <person name="Poncet V."/>
            <person name="Pot D."/>
            <person name="Priyono X."/>
            <person name="Rigoreau M."/>
            <person name="Rouard M."/>
            <person name="Rozas J."/>
            <person name="Tranchant-Dubreuil C."/>
            <person name="VanBuren R."/>
            <person name="Zhang Q."/>
            <person name="Andrade A.C."/>
            <person name="Argout X."/>
            <person name="Bertrand B."/>
            <person name="de Kochko A."/>
            <person name="Graziosi G."/>
            <person name="Henry R.J."/>
            <person name="Jayarama X."/>
            <person name="Ming R."/>
            <person name="Nagai C."/>
            <person name="Rounsley S."/>
            <person name="Sankoff D."/>
            <person name="Giuliano G."/>
            <person name="Albert V.A."/>
            <person name="Wincker P."/>
            <person name="Lashermes P."/>
        </authorList>
    </citation>
    <scope>NUCLEOTIDE SEQUENCE [LARGE SCALE GENOMIC DNA]</scope>
    <source>
        <strain evidence="6">cv. DH200-94</strain>
    </source>
</reference>
<evidence type="ECO:0000259" key="3">
    <source>
        <dbReference type="Pfam" id="PF02721"/>
    </source>
</evidence>
<accession>A0A068U942</accession>